<name>A0A8S9YHD8_9TREM</name>
<organism evidence="3 4">
    <name type="scientific">Paragonimus skrjabini miyazakii</name>
    <dbReference type="NCBI Taxonomy" id="59628"/>
    <lineage>
        <taxon>Eukaryota</taxon>
        <taxon>Metazoa</taxon>
        <taxon>Spiralia</taxon>
        <taxon>Lophotrochozoa</taxon>
        <taxon>Platyhelminthes</taxon>
        <taxon>Trematoda</taxon>
        <taxon>Digenea</taxon>
        <taxon>Plagiorchiida</taxon>
        <taxon>Troglotremata</taxon>
        <taxon>Troglotrematidae</taxon>
        <taxon>Paragonimus</taxon>
    </lineage>
</organism>
<dbReference type="PANTHER" id="PTHR46229:SF2">
    <property type="entry name" value="BOLA-LIKE PROTEIN 1"/>
    <property type="match status" value="1"/>
</dbReference>
<evidence type="ECO:0000256" key="1">
    <source>
        <dbReference type="ARBA" id="ARBA00005578"/>
    </source>
</evidence>
<evidence type="ECO:0000256" key="2">
    <source>
        <dbReference type="RuleBase" id="RU003860"/>
    </source>
</evidence>
<feature type="non-terminal residue" evidence="3">
    <location>
        <position position="145"/>
    </location>
</feature>
<proteinExistence type="inferred from homology"/>
<comment type="caution">
    <text evidence="3">The sequence shown here is derived from an EMBL/GenBank/DDBJ whole genome shotgun (WGS) entry which is preliminary data.</text>
</comment>
<dbReference type="Gene3D" id="3.30.300.90">
    <property type="entry name" value="BolA-like"/>
    <property type="match status" value="1"/>
</dbReference>
<protein>
    <recommendedName>
        <fullName evidence="5">BolA-like protein 1</fullName>
    </recommendedName>
</protein>
<dbReference type="Proteomes" id="UP000822476">
    <property type="component" value="Unassembled WGS sequence"/>
</dbReference>
<dbReference type="SUPFAM" id="SSF82657">
    <property type="entry name" value="BolA-like"/>
    <property type="match status" value="1"/>
</dbReference>
<comment type="similarity">
    <text evidence="1 2">Belongs to the BolA/IbaG family.</text>
</comment>
<reference evidence="3" key="1">
    <citation type="submission" date="2019-07" db="EMBL/GenBank/DDBJ databases">
        <title>Annotation for the trematode Paragonimus miyazaki's.</title>
        <authorList>
            <person name="Choi Y.-J."/>
        </authorList>
    </citation>
    <scope>NUCLEOTIDE SEQUENCE</scope>
    <source>
        <strain evidence="3">Japan</strain>
    </source>
</reference>
<dbReference type="InterPro" id="IPR002634">
    <property type="entry name" value="BolA"/>
</dbReference>
<dbReference type="PANTHER" id="PTHR46229">
    <property type="entry name" value="BOLA TRANSCRIPTION REGULATOR"/>
    <property type="match status" value="1"/>
</dbReference>
<gene>
    <name evidence="3" type="ORF">EG68_12649</name>
</gene>
<dbReference type="OrthoDB" id="4983at2759"/>
<dbReference type="EMBL" id="JTDE01014663">
    <property type="protein sequence ID" value="KAF7234050.1"/>
    <property type="molecule type" value="Genomic_DNA"/>
</dbReference>
<keyword evidence="4" id="KW-1185">Reference proteome</keyword>
<accession>A0A8S9YHD8</accession>
<dbReference type="Pfam" id="PF01722">
    <property type="entry name" value="BolA"/>
    <property type="match status" value="1"/>
</dbReference>
<dbReference type="AlphaFoldDB" id="A0A8S9YHD8"/>
<dbReference type="InterPro" id="IPR036065">
    <property type="entry name" value="BolA-like_sf"/>
</dbReference>
<sequence>MYSYLLYTTRLYATLSRRFSSTVGPVEIRIRSILTDRFNPIHLKVTNESRKHSRLTGLETHFKITIVSQHFEELSLMERLIYKVLKDEFESGLHALSINAKSSKELFEEIPSPPCPSQRPNKSRYFTVTYFGNIRIYVYIYIYVI</sequence>
<dbReference type="GO" id="GO:0005739">
    <property type="term" value="C:mitochondrion"/>
    <property type="evidence" value="ECO:0007669"/>
    <property type="project" value="TreeGrafter"/>
</dbReference>
<evidence type="ECO:0008006" key="5">
    <source>
        <dbReference type="Google" id="ProtNLM"/>
    </source>
</evidence>
<evidence type="ECO:0000313" key="4">
    <source>
        <dbReference type="Proteomes" id="UP000822476"/>
    </source>
</evidence>
<dbReference type="InterPro" id="IPR050961">
    <property type="entry name" value="BolA/IbaG_stress_morph_reg"/>
</dbReference>
<evidence type="ECO:0000313" key="3">
    <source>
        <dbReference type="EMBL" id="KAF7234050.1"/>
    </source>
</evidence>